<evidence type="ECO:0000313" key="2">
    <source>
        <dbReference type="EMBL" id="MBD2179960.1"/>
    </source>
</evidence>
<organism evidence="2 3">
    <name type="scientific">Aerosakkonema funiforme FACHB-1375</name>
    <dbReference type="NCBI Taxonomy" id="2949571"/>
    <lineage>
        <taxon>Bacteria</taxon>
        <taxon>Bacillati</taxon>
        <taxon>Cyanobacteriota</taxon>
        <taxon>Cyanophyceae</taxon>
        <taxon>Oscillatoriophycideae</taxon>
        <taxon>Aerosakkonematales</taxon>
        <taxon>Aerosakkonemataceae</taxon>
        <taxon>Aerosakkonema</taxon>
    </lineage>
</organism>
<comment type="caution">
    <text evidence="2">The sequence shown here is derived from an EMBL/GenBank/DDBJ whole genome shotgun (WGS) entry which is preliminary data.</text>
</comment>
<dbReference type="AlphaFoldDB" id="A0A926ZEN8"/>
<feature type="chain" id="PRO_5037163147" evidence="1">
    <location>
        <begin position="25"/>
        <end position="119"/>
    </location>
</feature>
<name>A0A926ZEN8_9CYAN</name>
<proteinExistence type="predicted"/>
<dbReference type="Proteomes" id="UP000641646">
    <property type="component" value="Unassembled WGS sequence"/>
</dbReference>
<reference evidence="2" key="1">
    <citation type="journal article" date="2015" name="ISME J.">
        <title>Draft Genome Sequence of Streptomyces incarnatus NRRL8089, which Produces the Nucleoside Antibiotic Sinefungin.</title>
        <authorList>
            <person name="Oshima K."/>
            <person name="Hattori M."/>
            <person name="Shimizu H."/>
            <person name="Fukuda K."/>
            <person name="Nemoto M."/>
            <person name="Inagaki K."/>
            <person name="Tamura T."/>
        </authorList>
    </citation>
    <scope>NUCLEOTIDE SEQUENCE</scope>
    <source>
        <strain evidence="2">FACHB-1375</strain>
    </source>
</reference>
<sequence>MKSVIFGSLSVLLLSAGFAPNTLAQQAETARSSATTGSSAATTYRIEPFNLAWMAYQGYFEAQGIPAGRTLIAAFKSADISARDIVQAAAKSGRLPSEFSPDSSYLGAMEITLGKIAAR</sequence>
<feature type="signal peptide" evidence="1">
    <location>
        <begin position="1"/>
        <end position="24"/>
    </location>
</feature>
<dbReference type="RefSeq" id="WP_190461688.1">
    <property type="nucleotide sequence ID" value="NZ_JACJPW010000004.1"/>
</dbReference>
<evidence type="ECO:0000313" key="3">
    <source>
        <dbReference type="Proteomes" id="UP000641646"/>
    </source>
</evidence>
<dbReference type="EMBL" id="JACJPW010000004">
    <property type="protein sequence ID" value="MBD2179960.1"/>
    <property type="molecule type" value="Genomic_DNA"/>
</dbReference>
<reference evidence="2" key="2">
    <citation type="submission" date="2020-08" db="EMBL/GenBank/DDBJ databases">
        <authorList>
            <person name="Chen M."/>
            <person name="Teng W."/>
            <person name="Zhao L."/>
            <person name="Hu C."/>
            <person name="Zhou Y."/>
            <person name="Han B."/>
            <person name="Song L."/>
            <person name="Shu W."/>
        </authorList>
    </citation>
    <scope>NUCLEOTIDE SEQUENCE</scope>
    <source>
        <strain evidence="2">FACHB-1375</strain>
    </source>
</reference>
<protein>
    <submittedName>
        <fullName evidence="2">Uncharacterized protein</fullName>
    </submittedName>
</protein>
<keyword evidence="1" id="KW-0732">Signal</keyword>
<evidence type="ECO:0000256" key="1">
    <source>
        <dbReference type="SAM" id="SignalP"/>
    </source>
</evidence>
<gene>
    <name evidence="2" type="ORF">H6G03_02330</name>
</gene>
<keyword evidence="3" id="KW-1185">Reference proteome</keyword>
<accession>A0A926ZEN8</accession>